<proteinExistence type="predicted"/>
<dbReference type="EMBL" id="CP126221">
    <property type="protein sequence ID" value="WIA21794.1"/>
    <property type="molecule type" value="Genomic_DNA"/>
</dbReference>
<dbReference type="Proteomes" id="UP001244341">
    <property type="component" value="Chromosome 14b"/>
</dbReference>
<sequence length="207" mass="21823">MYAAADIKVLGLAFEGHACASWQQAALLFADHSHEFNAVHTAALISHLPKVLARQPPLSQAAAADVAQLLADLAQLAEEVLPCCGPRELSNMAQGLAAGGCYSRRLMQLLLGRCVLSSLRPQELASLAWAVAKTGHQLLVEKLAEGQQLQQLAGAARLRFNECGARELVALAQGFAGLGFCPGVGWLAAHSQRCEALGGEGFSARFV</sequence>
<keyword evidence="2" id="KW-1185">Reference proteome</keyword>
<name>A0ABY8UK91_TETOB</name>
<evidence type="ECO:0000313" key="1">
    <source>
        <dbReference type="EMBL" id="WIA21794.1"/>
    </source>
</evidence>
<accession>A0ABY8UK91</accession>
<protein>
    <submittedName>
        <fullName evidence="1">Uncharacterized protein</fullName>
    </submittedName>
</protein>
<gene>
    <name evidence="1" type="ORF">OEZ85_004178</name>
</gene>
<evidence type="ECO:0000313" key="2">
    <source>
        <dbReference type="Proteomes" id="UP001244341"/>
    </source>
</evidence>
<organism evidence="1 2">
    <name type="scientific">Tetradesmus obliquus</name>
    <name type="common">Green alga</name>
    <name type="synonym">Acutodesmus obliquus</name>
    <dbReference type="NCBI Taxonomy" id="3088"/>
    <lineage>
        <taxon>Eukaryota</taxon>
        <taxon>Viridiplantae</taxon>
        <taxon>Chlorophyta</taxon>
        <taxon>core chlorophytes</taxon>
        <taxon>Chlorophyceae</taxon>
        <taxon>CS clade</taxon>
        <taxon>Sphaeropleales</taxon>
        <taxon>Scenedesmaceae</taxon>
        <taxon>Tetradesmus</taxon>
    </lineage>
</organism>
<reference evidence="1 2" key="1">
    <citation type="submission" date="2023-05" db="EMBL/GenBank/DDBJ databases">
        <title>A 100% complete, gapless, phased diploid assembly of the Scenedesmus obliquus UTEX 3031 genome.</title>
        <authorList>
            <person name="Biondi T.C."/>
            <person name="Hanschen E.R."/>
            <person name="Kwon T."/>
            <person name="Eng W."/>
            <person name="Kruse C.P.S."/>
            <person name="Koehler S.I."/>
            <person name="Kunde Y."/>
            <person name="Gleasner C.D."/>
            <person name="You Mak K.T."/>
            <person name="Polle J."/>
            <person name="Hovde B.T."/>
            <person name="Starkenburg S.R."/>
        </authorList>
    </citation>
    <scope>NUCLEOTIDE SEQUENCE [LARGE SCALE GENOMIC DNA]</scope>
    <source>
        <strain evidence="1 2">DOE0152z</strain>
    </source>
</reference>